<dbReference type="EMBL" id="CP054475">
    <property type="protein sequence ID" value="UXD86359.1"/>
    <property type="molecule type" value="Genomic_DNA"/>
</dbReference>
<dbReference type="InterPro" id="IPR011990">
    <property type="entry name" value="TPR-like_helical_dom_sf"/>
</dbReference>
<proteinExistence type="predicted"/>
<keyword evidence="3" id="KW-1185">Reference proteome</keyword>
<protein>
    <recommendedName>
        <fullName evidence="4">Tetratricopeptide repeat protein</fullName>
    </recommendedName>
</protein>
<feature type="signal peptide" evidence="1">
    <location>
        <begin position="1"/>
        <end position="20"/>
    </location>
</feature>
<evidence type="ECO:0000313" key="3">
    <source>
        <dbReference type="Proteomes" id="UP001065322"/>
    </source>
</evidence>
<dbReference type="Proteomes" id="UP001065322">
    <property type="component" value="Chromosome"/>
</dbReference>
<reference evidence="3" key="1">
    <citation type="submission" date="2020-06" db="EMBL/GenBank/DDBJ databases">
        <title>Thalassolituus marinus alknpb1M-1, a hydrocarbon-degrading bacterium isolated from the deep-sea overlying water using an in-situ strategy from the South China Sea basin.</title>
        <authorList>
            <person name="Dong C."/>
            <person name="Chen Y."/>
            <person name="Shao Z."/>
        </authorList>
    </citation>
    <scope>NUCLEOTIDE SEQUENCE [LARGE SCALE GENOMIC DNA]</scope>
    <source>
        <strain evidence="3">alknpb1M-1</strain>
    </source>
</reference>
<dbReference type="RefSeq" id="WP_260998324.1">
    <property type="nucleotide sequence ID" value="NZ_CP054475.1"/>
</dbReference>
<feature type="chain" id="PRO_5046525932" description="Tetratricopeptide repeat protein" evidence="1">
    <location>
        <begin position="21"/>
        <end position="561"/>
    </location>
</feature>
<accession>A0ABY6A5L9</accession>
<evidence type="ECO:0000313" key="2">
    <source>
        <dbReference type="EMBL" id="UXD86359.1"/>
    </source>
</evidence>
<evidence type="ECO:0000256" key="1">
    <source>
        <dbReference type="SAM" id="SignalP"/>
    </source>
</evidence>
<dbReference type="SUPFAM" id="SSF48452">
    <property type="entry name" value="TPR-like"/>
    <property type="match status" value="1"/>
</dbReference>
<gene>
    <name evidence="2" type="ORF">HUF19_02350</name>
</gene>
<sequence length="561" mass="64226">MKIFTRFLLALVFATHHVSAAQVKDLEYGGILFDYYQQDYFSALVQYEYAHSQNALQHHGDEARLLKGGMTLSYGIAAQAEEIFSQLLTPEVAAEQRNRAWFYLAKLYYQKADTARAAHALMQISGHIPAEIASEYNYLATLINIRNRQTDAANSGINQLSDNIRFQPYLIYNLAISQLKSGKTKEAMASLNRVMSTAALHKSEELAVLADRARHALAQLEMTEGNLLAAWNYLQGVRTTGLYSNRALLTYAWAAIKLKRYGDAVPALNLLNQRSITIPETQEAKVLLAHVYETQGAKRSALKQYLLAEKAFKDGLNTIEMARKVIASQEIPQEFVINLEAMLDESDWYGMQPSVDYTKLTPFLTELMASNNFYSVIKELRDLYGIRRNLQFWQMQIHEHELIIRIRRDQTGMEQLMTATNEAQEKFRFYKDGLMEQKLTTLTLSERDQERFTSLWANTQKDLEMVGDKMDQVAAIKEPYKLSYQLEARSRELATQVSKELANTNNLIRSLEKVMRGVITAELDKHEERIRYYWAQARLGKARLYDKALNNIEDSSSGAQQ</sequence>
<name>A0ABY6A5L9_9GAMM</name>
<keyword evidence="1" id="KW-0732">Signal</keyword>
<dbReference type="Gene3D" id="1.25.40.10">
    <property type="entry name" value="Tetratricopeptide repeat domain"/>
    <property type="match status" value="1"/>
</dbReference>
<organism evidence="2 3">
    <name type="scientific">Thalassolituus hydrocarboniclasticus</name>
    <dbReference type="NCBI Taxonomy" id="2742796"/>
    <lineage>
        <taxon>Bacteria</taxon>
        <taxon>Pseudomonadati</taxon>
        <taxon>Pseudomonadota</taxon>
        <taxon>Gammaproteobacteria</taxon>
        <taxon>Oceanospirillales</taxon>
        <taxon>Oceanospirillaceae</taxon>
        <taxon>Thalassolituus</taxon>
    </lineage>
</organism>
<evidence type="ECO:0008006" key="4">
    <source>
        <dbReference type="Google" id="ProtNLM"/>
    </source>
</evidence>